<feature type="region of interest" description="Disordered" evidence="2">
    <location>
        <begin position="467"/>
        <end position="491"/>
    </location>
</feature>
<comment type="caution">
    <text evidence="4">The sequence shown here is derived from an EMBL/GenBank/DDBJ whole genome shotgun (WGS) entry which is preliminary data.</text>
</comment>
<accession>A0A9P6TVW2</accession>
<dbReference type="GO" id="GO:0005829">
    <property type="term" value="C:cytosol"/>
    <property type="evidence" value="ECO:0007669"/>
    <property type="project" value="GOC"/>
</dbReference>
<dbReference type="SUPFAM" id="SSF50729">
    <property type="entry name" value="PH domain-like"/>
    <property type="match status" value="1"/>
</dbReference>
<feature type="compositionally biased region" description="Basic and acidic residues" evidence="2">
    <location>
        <begin position="638"/>
        <end position="656"/>
    </location>
</feature>
<feature type="region of interest" description="Disordered" evidence="2">
    <location>
        <begin position="534"/>
        <end position="575"/>
    </location>
</feature>
<dbReference type="InterPro" id="IPR001849">
    <property type="entry name" value="PH_domain"/>
</dbReference>
<dbReference type="PANTHER" id="PTHR22902">
    <property type="entry name" value="SESQUIPEDALIAN"/>
    <property type="match status" value="1"/>
</dbReference>
<evidence type="ECO:0000313" key="5">
    <source>
        <dbReference type="Proteomes" id="UP000807716"/>
    </source>
</evidence>
<dbReference type="GO" id="GO:0005802">
    <property type="term" value="C:trans-Golgi network"/>
    <property type="evidence" value="ECO:0007669"/>
    <property type="project" value="TreeGrafter"/>
</dbReference>
<feature type="compositionally biased region" description="Polar residues" evidence="2">
    <location>
        <begin position="98"/>
        <end position="110"/>
    </location>
</feature>
<feature type="compositionally biased region" description="Pro residues" evidence="2">
    <location>
        <begin position="341"/>
        <end position="355"/>
    </location>
</feature>
<dbReference type="PANTHER" id="PTHR22902:SF27">
    <property type="entry name" value="PLECKSTRIN HOMOLOGY DOMAIN-CONTAINING FAMILY A MEMBER 3"/>
    <property type="match status" value="1"/>
</dbReference>
<dbReference type="Proteomes" id="UP000807716">
    <property type="component" value="Unassembled WGS sequence"/>
</dbReference>
<evidence type="ECO:0000256" key="2">
    <source>
        <dbReference type="SAM" id="MobiDB-lite"/>
    </source>
</evidence>
<dbReference type="InterPro" id="IPR045188">
    <property type="entry name" value="Boi1/Boi2-like"/>
</dbReference>
<dbReference type="Pfam" id="PF00169">
    <property type="entry name" value="PH"/>
    <property type="match status" value="1"/>
</dbReference>
<dbReference type="InterPro" id="IPR011993">
    <property type="entry name" value="PH-like_dom_sf"/>
</dbReference>
<dbReference type="Gene3D" id="2.30.29.30">
    <property type="entry name" value="Pleckstrin-homology domain (PH domain)/Phosphotyrosine-binding domain (PTB)"/>
    <property type="match status" value="1"/>
</dbReference>
<feature type="compositionally biased region" description="Basic residues" evidence="2">
    <location>
        <begin position="18"/>
        <end position="28"/>
    </location>
</feature>
<feature type="compositionally biased region" description="Acidic residues" evidence="2">
    <location>
        <begin position="628"/>
        <end position="637"/>
    </location>
</feature>
<evidence type="ECO:0000313" key="4">
    <source>
        <dbReference type="EMBL" id="KAG0248905.1"/>
    </source>
</evidence>
<feature type="compositionally biased region" description="Polar residues" evidence="2">
    <location>
        <begin position="288"/>
        <end position="297"/>
    </location>
</feature>
<name>A0A9P6TVW2_9FUNG</name>
<feature type="non-terminal residue" evidence="4">
    <location>
        <position position="656"/>
    </location>
</feature>
<dbReference type="PROSITE" id="PS50003">
    <property type="entry name" value="PH_DOMAIN"/>
    <property type="match status" value="1"/>
</dbReference>
<feature type="compositionally biased region" description="Low complexity" evidence="2">
    <location>
        <begin position="85"/>
        <end position="97"/>
    </location>
</feature>
<sequence>MPITSLLYPQSHNSSQHSHPHPHQHQKTTRSGITPAARQALTYSTYSAHSNCTSDSFYSNSSTLTPMTTDDDASSTASHRPRTRLLSPPGSVPSPLSTYNYTGGNHSTGNIHHPHQHPGHERSVSFTSSSAPPPSAPLSGQARLAVIDVNPKTTTIQLKVKHLARSIVHSGYLSKYVPRTFFSRKQWKRRYFILDRRSLHCFKSSDPRHPLLESIELCAEANVYVTDAFPGKRYCIQISCPNERDWYVLADTAPEMSAWLRELKAIVSQFRTGHPGEGGVSGSHFSEDTVSISSASGQDHHLLHPGSTTASDYGRSTPRSGSPLPRPTDPFHPHGQMTSLSPPPRSLTPKPPTPIPASSVRSTTAEREVAHPTRRRNNSNVFSTGHSVNDYISIHSVMAQAEALDLSDTHSVSSHHDHGLVFPSQLPSVPSAHRRALSNASVHSSQGSGGPMDGAVAVFGGAVARKSSSQHRRFLSGGGSPSGGSMTSGSIGISTGLNSGCTSGSEPPVIMSHRLSALISNGVHIPLPPTSVLPPVPTSTSSPPPSLLSAPSSPPPLTPSPPPVVATVAPPASDQMETTTTLSKADATDRVVKSLNLPPAPLGPPPAVTVAVAAAMSAPKVTTIAPIAEEDEGEEEADQNKAEEKDDVGVVVRAEK</sequence>
<keyword evidence="5" id="KW-1185">Reference proteome</keyword>
<dbReference type="GO" id="GO:0005769">
    <property type="term" value="C:early endosome"/>
    <property type="evidence" value="ECO:0007669"/>
    <property type="project" value="TreeGrafter"/>
</dbReference>
<protein>
    <recommendedName>
        <fullName evidence="3">PH domain-containing protein</fullName>
    </recommendedName>
</protein>
<dbReference type="SMART" id="SM00233">
    <property type="entry name" value="PH"/>
    <property type="match status" value="1"/>
</dbReference>
<dbReference type="CDD" id="cd00821">
    <property type="entry name" value="PH"/>
    <property type="match status" value="1"/>
</dbReference>
<evidence type="ECO:0000259" key="3">
    <source>
        <dbReference type="PROSITE" id="PS50003"/>
    </source>
</evidence>
<dbReference type="GO" id="GO:0042147">
    <property type="term" value="P:retrograde transport, endosome to Golgi"/>
    <property type="evidence" value="ECO:0007669"/>
    <property type="project" value="TreeGrafter"/>
</dbReference>
<dbReference type="AlphaFoldDB" id="A0A9P6TVW2"/>
<dbReference type="GO" id="GO:0055037">
    <property type="term" value="C:recycling endosome"/>
    <property type="evidence" value="ECO:0007669"/>
    <property type="project" value="TreeGrafter"/>
</dbReference>
<evidence type="ECO:0000256" key="1">
    <source>
        <dbReference type="ARBA" id="ARBA00022553"/>
    </source>
</evidence>
<feature type="compositionally biased region" description="Polar residues" evidence="2">
    <location>
        <begin position="59"/>
        <end position="78"/>
    </location>
</feature>
<feature type="region of interest" description="Disordered" evidence="2">
    <location>
        <begin position="274"/>
        <end position="384"/>
    </location>
</feature>
<gene>
    <name evidence="4" type="ORF">DFQ27_000543</name>
</gene>
<reference evidence="4" key="1">
    <citation type="journal article" date="2020" name="Fungal Divers.">
        <title>Resolving the Mortierellaceae phylogeny through synthesis of multi-gene phylogenetics and phylogenomics.</title>
        <authorList>
            <person name="Vandepol N."/>
            <person name="Liber J."/>
            <person name="Desiro A."/>
            <person name="Na H."/>
            <person name="Kennedy M."/>
            <person name="Barry K."/>
            <person name="Grigoriev I.V."/>
            <person name="Miller A.N."/>
            <person name="O'Donnell K."/>
            <person name="Stajich J.E."/>
            <person name="Bonito G."/>
        </authorList>
    </citation>
    <scope>NUCLEOTIDE SEQUENCE</scope>
    <source>
        <strain evidence="4">BC1065</strain>
    </source>
</reference>
<proteinExistence type="predicted"/>
<organism evidence="4 5">
    <name type="scientific">Actinomortierella ambigua</name>
    <dbReference type="NCBI Taxonomy" id="1343610"/>
    <lineage>
        <taxon>Eukaryota</taxon>
        <taxon>Fungi</taxon>
        <taxon>Fungi incertae sedis</taxon>
        <taxon>Mucoromycota</taxon>
        <taxon>Mortierellomycotina</taxon>
        <taxon>Mortierellomycetes</taxon>
        <taxon>Mortierellales</taxon>
        <taxon>Mortierellaceae</taxon>
        <taxon>Actinomortierella</taxon>
    </lineage>
</organism>
<dbReference type="GO" id="GO:0001881">
    <property type="term" value="P:receptor recycling"/>
    <property type="evidence" value="ECO:0007669"/>
    <property type="project" value="TreeGrafter"/>
</dbReference>
<feature type="region of interest" description="Disordered" evidence="2">
    <location>
        <begin position="627"/>
        <end position="656"/>
    </location>
</feature>
<feature type="region of interest" description="Disordered" evidence="2">
    <location>
        <begin position="1"/>
        <end position="33"/>
    </location>
</feature>
<feature type="compositionally biased region" description="Pro residues" evidence="2">
    <location>
        <begin position="534"/>
        <end position="564"/>
    </location>
</feature>
<feature type="domain" description="PH" evidence="3">
    <location>
        <begin position="166"/>
        <end position="268"/>
    </location>
</feature>
<dbReference type="OrthoDB" id="185175at2759"/>
<feature type="region of interest" description="Disordered" evidence="2">
    <location>
        <begin position="59"/>
        <end position="139"/>
    </location>
</feature>
<dbReference type="GO" id="GO:0007032">
    <property type="term" value="P:endosome organization"/>
    <property type="evidence" value="ECO:0007669"/>
    <property type="project" value="TreeGrafter"/>
</dbReference>
<dbReference type="EMBL" id="JAAAJB010001133">
    <property type="protein sequence ID" value="KAG0248905.1"/>
    <property type="molecule type" value="Genomic_DNA"/>
</dbReference>
<keyword evidence="1" id="KW-0597">Phosphoprotein</keyword>